<dbReference type="EMBL" id="CAWUPB010001160">
    <property type="protein sequence ID" value="CAK7342077.1"/>
    <property type="molecule type" value="Genomic_DNA"/>
</dbReference>
<feature type="region of interest" description="Disordered" evidence="6">
    <location>
        <begin position="164"/>
        <end position="265"/>
    </location>
</feature>
<evidence type="ECO:0000256" key="2">
    <source>
        <dbReference type="ARBA" id="ARBA00023015"/>
    </source>
</evidence>
<dbReference type="Proteomes" id="UP001314170">
    <property type="component" value="Unassembled WGS sequence"/>
</dbReference>
<protein>
    <recommendedName>
        <fullName evidence="7">MADS-box domain-containing protein</fullName>
    </recommendedName>
</protein>
<reference evidence="8 9" key="1">
    <citation type="submission" date="2024-01" db="EMBL/GenBank/DDBJ databases">
        <authorList>
            <person name="Waweru B."/>
        </authorList>
    </citation>
    <scope>NUCLEOTIDE SEQUENCE [LARGE SCALE GENOMIC DNA]</scope>
</reference>
<dbReference type="SUPFAM" id="SSF55455">
    <property type="entry name" value="SRF-like"/>
    <property type="match status" value="1"/>
</dbReference>
<comment type="caution">
    <text evidence="8">The sequence shown here is derived from an EMBL/GenBank/DDBJ whole genome shotgun (WGS) entry which is preliminary data.</text>
</comment>
<keyword evidence="9" id="KW-1185">Reference proteome</keyword>
<dbReference type="AlphaFoldDB" id="A0AAV1S0B0"/>
<feature type="domain" description="MADS-box" evidence="7">
    <location>
        <begin position="1"/>
        <end position="49"/>
    </location>
</feature>
<keyword evidence="3" id="KW-0238">DNA-binding</keyword>
<dbReference type="CDD" id="cd00266">
    <property type="entry name" value="MADS_SRF_like"/>
    <property type="match status" value="1"/>
</dbReference>
<evidence type="ECO:0000256" key="6">
    <source>
        <dbReference type="SAM" id="MobiDB-lite"/>
    </source>
</evidence>
<dbReference type="FunFam" id="3.40.1810.10:FF:000024">
    <property type="entry name" value="Agamous-like MADS-box protein AGL80"/>
    <property type="match status" value="1"/>
</dbReference>
<evidence type="ECO:0000256" key="5">
    <source>
        <dbReference type="ARBA" id="ARBA00023242"/>
    </source>
</evidence>
<accession>A0AAV1S0B0</accession>
<evidence type="ECO:0000256" key="4">
    <source>
        <dbReference type="ARBA" id="ARBA00023163"/>
    </source>
</evidence>
<dbReference type="GO" id="GO:0000981">
    <property type="term" value="F:DNA-binding transcription factor activity, RNA polymerase II-specific"/>
    <property type="evidence" value="ECO:0007669"/>
    <property type="project" value="InterPro"/>
</dbReference>
<name>A0AAV1S0B0_9ROSI</name>
<organism evidence="8 9">
    <name type="scientific">Dovyalis caffra</name>
    <dbReference type="NCBI Taxonomy" id="77055"/>
    <lineage>
        <taxon>Eukaryota</taxon>
        <taxon>Viridiplantae</taxon>
        <taxon>Streptophyta</taxon>
        <taxon>Embryophyta</taxon>
        <taxon>Tracheophyta</taxon>
        <taxon>Spermatophyta</taxon>
        <taxon>Magnoliopsida</taxon>
        <taxon>eudicotyledons</taxon>
        <taxon>Gunneridae</taxon>
        <taxon>Pentapetalae</taxon>
        <taxon>rosids</taxon>
        <taxon>fabids</taxon>
        <taxon>Malpighiales</taxon>
        <taxon>Salicaceae</taxon>
        <taxon>Flacourtieae</taxon>
        <taxon>Dovyalis</taxon>
    </lineage>
</organism>
<evidence type="ECO:0000313" key="9">
    <source>
        <dbReference type="Proteomes" id="UP001314170"/>
    </source>
</evidence>
<dbReference type="PANTHER" id="PTHR11945:SF521">
    <property type="entry name" value="AGAMOUS-LIKE 48-RELATED"/>
    <property type="match status" value="1"/>
</dbReference>
<evidence type="ECO:0000313" key="8">
    <source>
        <dbReference type="EMBL" id="CAK7342077.1"/>
    </source>
</evidence>
<dbReference type="GO" id="GO:0046983">
    <property type="term" value="F:protein dimerization activity"/>
    <property type="evidence" value="ECO:0007669"/>
    <property type="project" value="InterPro"/>
</dbReference>
<evidence type="ECO:0000256" key="3">
    <source>
        <dbReference type="ARBA" id="ARBA00023125"/>
    </source>
</evidence>
<dbReference type="GO" id="GO:0045944">
    <property type="term" value="P:positive regulation of transcription by RNA polymerase II"/>
    <property type="evidence" value="ECO:0007669"/>
    <property type="project" value="InterPro"/>
</dbReference>
<dbReference type="Pfam" id="PF00319">
    <property type="entry name" value="SRF-TF"/>
    <property type="match status" value="1"/>
</dbReference>
<dbReference type="PRINTS" id="PR00404">
    <property type="entry name" value="MADSDOMAIN"/>
</dbReference>
<comment type="subcellular location">
    <subcellularLocation>
        <location evidence="1">Nucleus</location>
    </subcellularLocation>
</comment>
<dbReference type="GO" id="GO:0005634">
    <property type="term" value="C:nucleus"/>
    <property type="evidence" value="ECO:0007669"/>
    <property type="project" value="UniProtKB-SubCell"/>
</dbReference>
<proteinExistence type="predicted"/>
<keyword evidence="2" id="KW-0805">Transcription regulation</keyword>
<dbReference type="InterPro" id="IPR002100">
    <property type="entry name" value="TF_MADSbox"/>
</dbReference>
<dbReference type="InterPro" id="IPR033897">
    <property type="entry name" value="SRF-like_MADS-box"/>
</dbReference>
<keyword evidence="5" id="KW-0539">Nucleus</keyword>
<gene>
    <name evidence="8" type="ORF">DCAF_LOCUS16607</name>
</gene>
<dbReference type="SMART" id="SM00432">
    <property type="entry name" value="MADS"/>
    <property type="match status" value="1"/>
</dbReference>
<dbReference type="GO" id="GO:0000978">
    <property type="term" value="F:RNA polymerase II cis-regulatory region sequence-specific DNA binding"/>
    <property type="evidence" value="ECO:0007669"/>
    <property type="project" value="TreeGrafter"/>
</dbReference>
<feature type="compositionally biased region" description="Gly residues" evidence="6">
    <location>
        <begin position="181"/>
        <end position="191"/>
    </location>
</feature>
<dbReference type="PANTHER" id="PTHR11945">
    <property type="entry name" value="MADS BOX PROTEIN"/>
    <property type="match status" value="1"/>
</dbReference>
<dbReference type="InterPro" id="IPR036879">
    <property type="entry name" value="TF_MADSbox_sf"/>
</dbReference>
<dbReference type="PROSITE" id="PS50066">
    <property type="entry name" value="MADS_BOX_2"/>
    <property type="match status" value="1"/>
</dbReference>
<sequence>MTRKKVKLMWIVNDAARKASLKKRRVGLLKKVSELTILCGIEAFVIIYSPDDPEPAFWPSRSEVQQLLMRFHNMPQMERYKKMTNQESYLKERMGKLNDQSRKHLKKNRELEMAGLMQQVHQDKGLDGLEHTQLCGLTWLVEEKMKEIRKRVEYFQQIPPLQPGAFPLASFPPRDPNNDDGTGGQAGGESGNGRNNPTDGGASWDQWFTDIINNPEHNVAGGSSARSDLGPPNPFSFTGGSSGGGPDIGFHRGHNDGGGSSSSDIFRLGLPHSRNMGGNNFDLGLLPHENEFLRGSSSRGNNLDLGLPLSSSMTGGNNAGNSFDPWLPRGLGFNPGGNNSVGHSFDLDLPQGNDIGGNSAGGNTSDLWLTHINNMGGNIASANNVDPWLARGDMGGENLGLGLLPGSSFAGSSTGGSPFHGLRGMHRRGYSGGGASSAGGSDLGLPGFFGAGSSDTGLPFDVTKSWPNNNFNP</sequence>
<dbReference type="Gene3D" id="3.40.1810.10">
    <property type="entry name" value="Transcription factor, MADS-box"/>
    <property type="match status" value="1"/>
</dbReference>
<keyword evidence="4" id="KW-0804">Transcription</keyword>
<evidence type="ECO:0000256" key="1">
    <source>
        <dbReference type="ARBA" id="ARBA00004123"/>
    </source>
</evidence>
<evidence type="ECO:0000259" key="7">
    <source>
        <dbReference type="PROSITE" id="PS50066"/>
    </source>
</evidence>